<feature type="compositionally biased region" description="Basic and acidic residues" evidence="1">
    <location>
        <begin position="37"/>
        <end position="55"/>
    </location>
</feature>
<organism evidence="3">
    <name type="scientific">Oryza glumipatula</name>
    <dbReference type="NCBI Taxonomy" id="40148"/>
    <lineage>
        <taxon>Eukaryota</taxon>
        <taxon>Viridiplantae</taxon>
        <taxon>Streptophyta</taxon>
        <taxon>Embryophyta</taxon>
        <taxon>Tracheophyta</taxon>
        <taxon>Spermatophyta</taxon>
        <taxon>Magnoliopsida</taxon>
        <taxon>Liliopsida</taxon>
        <taxon>Poales</taxon>
        <taxon>Poaceae</taxon>
        <taxon>BOP clade</taxon>
        <taxon>Oryzoideae</taxon>
        <taxon>Oryzeae</taxon>
        <taxon>Oryzinae</taxon>
        <taxon>Oryza</taxon>
    </lineage>
</organism>
<reference evidence="3" key="2">
    <citation type="submission" date="2018-05" db="EMBL/GenBank/DDBJ databases">
        <title>OgluRS3 (Oryza glumaepatula Reference Sequence Version 3).</title>
        <authorList>
            <person name="Zhang J."/>
            <person name="Kudrna D."/>
            <person name="Lee S."/>
            <person name="Talag J."/>
            <person name="Welchert J."/>
            <person name="Wing R.A."/>
        </authorList>
    </citation>
    <scope>NUCLEOTIDE SEQUENCE [LARGE SCALE GENOMIC DNA]</scope>
</reference>
<feature type="region of interest" description="Disordered" evidence="1">
    <location>
        <begin position="37"/>
        <end position="111"/>
    </location>
</feature>
<evidence type="ECO:0000313" key="4">
    <source>
        <dbReference type="Proteomes" id="UP000026961"/>
    </source>
</evidence>
<keyword evidence="4" id="KW-1185">Reference proteome</keyword>
<keyword evidence="2" id="KW-0812">Transmembrane</keyword>
<sequence>MRACGNRRKSRSSQWTTSAEIEIKPGNGVRVWAEVKIKPPDIELEPETGRHDGNKRTPPGIAPPGKPPGIPPGKPPPGIPPGKPPPGIPPGKPPPGIPPGKPPLGDAPPDERLDDCSFRLALFDNVSFKFKIGLDDVLVKLVRLRSGIPHVEIVVVVVVVFVVDVIHGGRLLQG</sequence>
<name>A0A0D9YKX7_9ORYZ</name>
<accession>A0A0D9YKX7</accession>
<keyword evidence="2" id="KW-1133">Transmembrane helix</keyword>
<evidence type="ECO:0000256" key="1">
    <source>
        <dbReference type="SAM" id="MobiDB-lite"/>
    </source>
</evidence>
<dbReference type="HOGENOM" id="CLU_1542454_0_0_1"/>
<reference evidence="3" key="1">
    <citation type="submission" date="2015-04" db="UniProtKB">
        <authorList>
            <consortium name="EnsemblPlants"/>
        </authorList>
    </citation>
    <scope>IDENTIFICATION</scope>
</reference>
<dbReference type="AlphaFoldDB" id="A0A0D9YKX7"/>
<dbReference type="Proteomes" id="UP000026961">
    <property type="component" value="Chromosome 2"/>
</dbReference>
<feature type="compositionally biased region" description="Pro residues" evidence="1">
    <location>
        <begin position="60"/>
        <end position="106"/>
    </location>
</feature>
<dbReference type="Gramene" id="OGLUM02G00060.1">
    <property type="protein sequence ID" value="OGLUM02G00060.1"/>
    <property type="gene ID" value="OGLUM02G00060"/>
</dbReference>
<evidence type="ECO:0000256" key="2">
    <source>
        <dbReference type="SAM" id="Phobius"/>
    </source>
</evidence>
<keyword evidence="2" id="KW-0472">Membrane</keyword>
<protein>
    <submittedName>
        <fullName evidence="3">Uncharacterized protein</fullName>
    </submittedName>
</protein>
<evidence type="ECO:0000313" key="3">
    <source>
        <dbReference type="EnsemblPlants" id="OGLUM02G00060.1"/>
    </source>
</evidence>
<proteinExistence type="predicted"/>
<dbReference type="EnsemblPlants" id="OGLUM02G00060.1">
    <property type="protein sequence ID" value="OGLUM02G00060.1"/>
    <property type="gene ID" value="OGLUM02G00060"/>
</dbReference>
<feature type="transmembrane region" description="Helical" evidence="2">
    <location>
        <begin position="153"/>
        <end position="172"/>
    </location>
</feature>